<evidence type="ECO:0000313" key="3">
    <source>
        <dbReference type="EMBL" id="GGK90712.1"/>
    </source>
</evidence>
<accession>A0A917VKK4</accession>
<dbReference type="PANTHER" id="PTHR43364:SF4">
    <property type="entry name" value="NAD(P)-LINKED OXIDOREDUCTASE SUPERFAMILY PROTEIN"/>
    <property type="match status" value="1"/>
</dbReference>
<feature type="domain" description="NADP-dependent oxidoreductase" evidence="2">
    <location>
        <begin position="18"/>
        <end position="322"/>
    </location>
</feature>
<reference evidence="3" key="1">
    <citation type="journal article" date="2014" name="Int. J. Syst. Evol. Microbiol.">
        <title>Complete genome sequence of Corynebacterium casei LMG S-19264T (=DSM 44701T), isolated from a smear-ripened cheese.</title>
        <authorList>
            <consortium name="US DOE Joint Genome Institute (JGI-PGF)"/>
            <person name="Walter F."/>
            <person name="Albersmeier A."/>
            <person name="Kalinowski J."/>
            <person name="Ruckert C."/>
        </authorList>
    </citation>
    <scope>NUCLEOTIDE SEQUENCE</scope>
    <source>
        <strain evidence="3">JCM 13064</strain>
    </source>
</reference>
<dbReference type="InterPro" id="IPR023210">
    <property type="entry name" value="NADP_OxRdtase_dom"/>
</dbReference>
<evidence type="ECO:0000259" key="2">
    <source>
        <dbReference type="Pfam" id="PF00248"/>
    </source>
</evidence>
<dbReference type="FunFam" id="3.20.20.100:FF:000004">
    <property type="entry name" value="Oxidoreductase, aldo/keto reductase"/>
    <property type="match status" value="1"/>
</dbReference>
<dbReference type="Pfam" id="PF00248">
    <property type="entry name" value="Aldo_ket_red"/>
    <property type="match status" value="1"/>
</dbReference>
<evidence type="ECO:0000256" key="1">
    <source>
        <dbReference type="ARBA" id="ARBA00023002"/>
    </source>
</evidence>
<name>A0A917VKK4_9ACTN</name>
<organism evidence="3 4">
    <name type="scientific">Sphaerisporangium melleum</name>
    <dbReference type="NCBI Taxonomy" id="321316"/>
    <lineage>
        <taxon>Bacteria</taxon>
        <taxon>Bacillati</taxon>
        <taxon>Actinomycetota</taxon>
        <taxon>Actinomycetes</taxon>
        <taxon>Streptosporangiales</taxon>
        <taxon>Streptosporangiaceae</taxon>
        <taxon>Sphaerisporangium</taxon>
    </lineage>
</organism>
<keyword evidence="1" id="KW-0560">Oxidoreductase</keyword>
<dbReference type="EMBL" id="BMNT01000019">
    <property type="protein sequence ID" value="GGK90712.1"/>
    <property type="molecule type" value="Genomic_DNA"/>
</dbReference>
<reference evidence="3" key="2">
    <citation type="submission" date="2020-09" db="EMBL/GenBank/DDBJ databases">
        <authorList>
            <person name="Sun Q."/>
            <person name="Ohkuma M."/>
        </authorList>
    </citation>
    <scope>NUCLEOTIDE SEQUENCE</scope>
    <source>
        <strain evidence="3">JCM 13064</strain>
    </source>
</reference>
<dbReference type="GO" id="GO:0016491">
    <property type="term" value="F:oxidoreductase activity"/>
    <property type="evidence" value="ECO:0007669"/>
    <property type="project" value="UniProtKB-KW"/>
</dbReference>
<protein>
    <submittedName>
        <fullName evidence="3">Aldo/keto reductase</fullName>
    </submittedName>
</protein>
<dbReference type="PANTHER" id="PTHR43364">
    <property type="entry name" value="NADH-SPECIFIC METHYLGLYOXAL REDUCTASE-RELATED"/>
    <property type="match status" value="1"/>
</dbReference>
<gene>
    <name evidence="3" type="ORF">GCM10007964_36690</name>
</gene>
<dbReference type="RefSeq" id="WP_189164243.1">
    <property type="nucleotide sequence ID" value="NZ_BMNT01000019.1"/>
</dbReference>
<comment type="caution">
    <text evidence="3">The sequence shown here is derived from an EMBL/GenBank/DDBJ whole genome shotgun (WGS) entry which is preliminary data.</text>
</comment>
<dbReference type="InterPro" id="IPR050523">
    <property type="entry name" value="AKR_Detox_Biosynth"/>
</dbReference>
<dbReference type="InterPro" id="IPR036812">
    <property type="entry name" value="NAD(P)_OxRdtase_dom_sf"/>
</dbReference>
<evidence type="ECO:0000313" key="4">
    <source>
        <dbReference type="Proteomes" id="UP000645217"/>
    </source>
</evidence>
<keyword evidence="4" id="KW-1185">Reference proteome</keyword>
<dbReference type="GO" id="GO:0005829">
    <property type="term" value="C:cytosol"/>
    <property type="evidence" value="ECO:0007669"/>
    <property type="project" value="TreeGrafter"/>
</dbReference>
<dbReference type="Proteomes" id="UP000645217">
    <property type="component" value="Unassembled WGS sequence"/>
</dbReference>
<proteinExistence type="predicted"/>
<dbReference type="CDD" id="cd19080">
    <property type="entry name" value="AKR_AKR9A_9B"/>
    <property type="match status" value="1"/>
</dbReference>
<dbReference type="Gene3D" id="3.20.20.100">
    <property type="entry name" value="NADP-dependent oxidoreductase domain"/>
    <property type="match status" value="1"/>
</dbReference>
<dbReference type="AlphaFoldDB" id="A0A917VKK4"/>
<dbReference type="SUPFAM" id="SSF51430">
    <property type="entry name" value="NAD(P)-linked oxidoreductase"/>
    <property type="match status" value="1"/>
</dbReference>
<sequence length="369" mass="39505">MTMDQYYLLGRSGLRVSRLALGTMNFGTGGFHAAYGKTAEEAAPIFHRYLEAGGNLIDTADFYTAGESETILGDLIAAAKVRDRVVLSTKYTYSVDPGDPNAGGNGRKHMIRALEASLRRLRTDHIDLFLLHTWDRITPVEEVMRTFDDLARAGKIRHAGLSDVPAWYAARAQTYAEAHALEPVVSLQLPYSLVHRGIELEHVAMGQQLGLGITAWSPLAGGLLSGKYHATDQGLGGEGRLSGAGGLGRTMTEHDRRVLEALESVAGELGVTMAQVALNWTATQPGIASAIAGASSVRQLDANLAALDFELPAELRARLDEASAVPVPQVYQMFAPGYQNWLINPGAKVGDKPAGYAPAVLNWVDGAEG</sequence>